<name>A0A2A9DWZ6_9MICO</name>
<reference evidence="3 4" key="1">
    <citation type="submission" date="2017-10" db="EMBL/GenBank/DDBJ databases">
        <title>Sequencing the genomes of 1000 actinobacteria strains.</title>
        <authorList>
            <person name="Klenk H.-P."/>
        </authorList>
    </citation>
    <scope>NUCLEOTIDE SEQUENCE [LARGE SCALE GENOMIC DNA]</scope>
    <source>
        <strain evidence="3 4">DSM 21798</strain>
    </source>
</reference>
<keyword evidence="1" id="KW-0812">Transmembrane</keyword>
<keyword evidence="1" id="KW-1133">Transmembrane helix</keyword>
<dbReference type="RefSeq" id="WP_098407688.1">
    <property type="nucleotide sequence ID" value="NZ_PDJE01000001.1"/>
</dbReference>
<keyword evidence="4" id="KW-1185">Reference proteome</keyword>
<feature type="domain" description="PH" evidence="2">
    <location>
        <begin position="44"/>
        <end position="155"/>
    </location>
</feature>
<keyword evidence="1" id="KW-0472">Membrane</keyword>
<dbReference type="Proteomes" id="UP000221369">
    <property type="component" value="Unassembled WGS sequence"/>
</dbReference>
<evidence type="ECO:0000313" key="4">
    <source>
        <dbReference type="Proteomes" id="UP000221369"/>
    </source>
</evidence>
<organism evidence="3 4">
    <name type="scientific">Paramicrobacterium agarici</name>
    <dbReference type="NCBI Taxonomy" id="630514"/>
    <lineage>
        <taxon>Bacteria</taxon>
        <taxon>Bacillati</taxon>
        <taxon>Actinomycetota</taxon>
        <taxon>Actinomycetes</taxon>
        <taxon>Micrococcales</taxon>
        <taxon>Microbacteriaceae</taxon>
        <taxon>Paramicrobacterium</taxon>
    </lineage>
</organism>
<dbReference type="InterPro" id="IPR057446">
    <property type="entry name" value="PH_bac"/>
</dbReference>
<dbReference type="Pfam" id="PF25362">
    <property type="entry name" value="bPH_11"/>
    <property type="match status" value="1"/>
</dbReference>
<evidence type="ECO:0000256" key="1">
    <source>
        <dbReference type="SAM" id="Phobius"/>
    </source>
</evidence>
<dbReference type="EMBL" id="PDJE01000001">
    <property type="protein sequence ID" value="PFG31317.1"/>
    <property type="molecule type" value="Genomic_DNA"/>
</dbReference>
<accession>A0A2A9DWZ6</accession>
<sequence length="174" mass="18712">MDKVVPGLILAALVLLIFTVMWRSWRRRSSADAEHGVTAVPSSFAPTAEFDVHYVATTRGGEPLERLALPGLAFRGAGQLRTAPSGIALGVDGEQPVFVPASALRTVDTTNVVIDRVVEPGGIVRISWTLADGTPCDSYVRLREPSNQPTMCAAISNLIQNVRDRSDRESESNA</sequence>
<evidence type="ECO:0000313" key="3">
    <source>
        <dbReference type="EMBL" id="PFG31317.1"/>
    </source>
</evidence>
<protein>
    <recommendedName>
        <fullName evidence="2">PH domain-containing protein</fullName>
    </recommendedName>
</protein>
<feature type="transmembrane region" description="Helical" evidence="1">
    <location>
        <begin position="6"/>
        <end position="25"/>
    </location>
</feature>
<evidence type="ECO:0000259" key="2">
    <source>
        <dbReference type="Pfam" id="PF25362"/>
    </source>
</evidence>
<dbReference type="AlphaFoldDB" id="A0A2A9DWZ6"/>
<proteinExistence type="predicted"/>
<gene>
    <name evidence="3" type="ORF">ATJ78_2282</name>
</gene>
<comment type="caution">
    <text evidence="3">The sequence shown here is derived from an EMBL/GenBank/DDBJ whole genome shotgun (WGS) entry which is preliminary data.</text>
</comment>